<accession>A0A7T5RJR4</accession>
<feature type="transmembrane region" description="Helical" evidence="1">
    <location>
        <begin position="67"/>
        <end position="89"/>
    </location>
</feature>
<sequence length="126" mass="14093">MKFIAPPLALGVLFLVYFGAQNIFGSQWWFSVALHLTGGAVASWFIVSIWKKAVPKSYQETSWGLRVWHLTCGALALGFFWELAEYVFINETVMVLMGPLFYQDTMMDLFLDGMGGAIASLFLSGH</sequence>
<proteinExistence type="predicted"/>
<evidence type="ECO:0000313" key="2">
    <source>
        <dbReference type="EMBL" id="QQG45402.1"/>
    </source>
</evidence>
<dbReference type="InterPro" id="IPR014509">
    <property type="entry name" value="YjdF-like"/>
</dbReference>
<feature type="transmembrane region" description="Helical" evidence="1">
    <location>
        <begin position="109"/>
        <end position="125"/>
    </location>
</feature>
<reference evidence="2 3" key="1">
    <citation type="submission" date="2020-07" db="EMBL/GenBank/DDBJ databases">
        <title>Huge and variable diversity of episymbiotic CPR bacteria and DPANN archaea in groundwater ecosystems.</title>
        <authorList>
            <person name="He C.Y."/>
            <person name="Keren R."/>
            <person name="Whittaker M."/>
            <person name="Farag I.F."/>
            <person name="Doudna J."/>
            <person name="Cate J.H.D."/>
            <person name="Banfield J.F."/>
        </authorList>
    </citation>
    <scope>NUCLEOTIDE SEQUENCE [LARGE SCALE GENOMIC DNA]</scope>
    <source>
        <strain evidence="2">NC_groundwater_541_Ag_S-0.1um_46_50</strain>
    </source>
</reference>
<protein>
    <recommendedName>
        <fullName evidence="4">VanZ-like domain-containing protein</fullName>
    </recommendedName>
</protein>
<evidence type="ECO:0000256" key="1">
    <source>
        <dbReference type="SAM" id="Phobius"/>
    </source>
</evidence>
<dbReference type="AlphaFoldDB" id="A0A7T5RJR4"/>
<evidence type="ECO:0000313" key="3">
    <source>
        <dbReference type="Proteomes" id="UP000595618"/>
    </source>
</evidence>
<dbReference type="EMBL" id="CP066690">
    <property type="protein sequence ID" value="QQG45402.1"/>
    <property type="molecule type" value="Genomic_DNA"/>
</dbReference>
<keyword evidence="1" id="KW-1133">Transmembrane helix</keyword>
<organism evidence="2 3">
    <name type="scientific">Candidatus Sungiibacteriota bacterium</name>
    <dbReference type="NCBI Taxonomy" id="2750080"/>
    <lineage>
        <taxon>Bacteria</taxon>
        <taxon>Candidatus Sungiibacteriota</taxon>
    </lineage>
</organism>
<keyword evidence="1" id="KW-0472">Membrane</keyword>
<dbReference type="Proteomes" id="UP000595618">
    <property type="component" value="Chromosome"/>
</dbReference>
<feature type="transmembrane region" description="Helical" evidence="1">
    <location>
        <begin position="28"/>
        <end position="47"/>
    </location>
</feature>
<gene>
    <name evidence="2" type="ORF">HYW89_00495</name>
</gene>
<dbReference type="Pfam" id="PF09997">
    <property type="entry name" value="DUF2238"/>
    <property type="match status" value="1"/>
</dbReference>
<keyword evidence="1" id="KW-0812">Transmembrane</keyword>
<name>A0A7T5RJR4_9BACT</name>
<evidence type="ECO:0008006" key="4">
    <source>
        <dbReference type="Google" id="ProtNLM"/>
    </source>
</evidence>